<proteinExistence type="predicted"/>
<organism evidence="2 3">
    <name type="scientific">Cymbomonas tetramitiformis</name>
    <dbReference type="NCBI Taxonomy" id="36881"/>
    <lineage>
        <taxon>Eukaryota</taxon>
        <taxon>Viridiplantae</taxon>
        <taxon>Chlorophyta</taxon>
        <taxon>Pyramimonadophyceae</taxon>
        <taxon>Pyramimonadales</taxon>
        <taxon>Pyramimonadaceae</taxon>
        <taxon>Cymbomonas</taxon>
    </lineage>
</organism>
<evidence type="ECO:0000313" key="3">
    <source>
        <dbReference type="Proteomes" id="UP001190700"/>
    </source>
</evidence>
<reference evidence="2 3" key="1">
    <citation type="journal article" date="2015" name="Genome Biol. Evol.">
        <title>Comparative Genomics of a Bacterivorous Green Alga Reveals Evolutionary Causalities and Consequences of Phago-Mixotrophic Mode of Nutrition.</title>
        <authorList>
            <person name="Burns J.A."/>
            <person name="Paasch A."/>
            <person name="Narechania A."/>
            <person name="Kim E."/>
        </authorList>
    </citation>
    <scope>NUCLEOTIDE SEQUENCE [LARGE SCALE GENOMIC DNA]</scope>
    <source>
        <strain evidence="2 3">PLY_AMNH</strain>
    </source>
</reference>
<evidence type="ECO:0008006" key="4">
    <source>
        <dbReference type="Google" id="ProtNLM"/>
    </source>
</evidence>
<dbReference type="AlphaFoldDB" id="A0AAE0H3R8"/>
<comment type="caution">
    <text evidence="2">The sequence shown here is derived from an EMBL/GenBank/DDBJ whole genome shotgun (WGS) entry which is preliminary data.</text>
</comment>
<evidence type="ECO:0000313" key="2">
    <source>
        <dbReference type="EMBL" id="KAK3289363.1"/>
    </source>
</evidence>
<keyword evidence="3" id="KW-1185">Reference proteome</keyword>
<dbReference type="Proteomes" id="UP001190700">
    <property type="component" value="Unassembled WGS sequence"/>
</dbReference>
<name>A0AAE0H3R8_9CHLO</name>
<protein>
    <recommendedName>
        <fullName evidence="4">Secreted protein</fullName>
    </recommendedName>
</protein>
<keyword evidence="1" id="KW-0732">Signal</keyword>
<accession>A0AAE0H3R8</accession>
<evidence type="ECO:0000256" key="1">
    <source>
        <dbReference type="SAM" id="SignalP"/>
    </source>
</evidence>
<feature type="chain" id="PRO_5042066542" description="Secreted protein" evidence="1">
    <location>
        <begin position="29"/>
        <end position="95"/>
    </location>
</feature>
<dbReference type="EMBL" id="LGRX02000160">
    <property type="protein sequence ID" value="KAK3289363.1"/>
    <property type="molecule type" value="Genomic_DNA"/>
</dbReference>
<gene>
    <name evidence="2" type="ORF">CYMTET_3200</name>
</gene>
<sequence>MVEATGVAVRRVLVVGVLVVGVLPQVSSRDGVEVPEQRGRGSGWGEICGIRILAEGRPVSLIKLVVCLEADCPFRLLAGAMQSGGGWGGGGKWVL</sequence>
<feature type="signal peptide" evidence="1">
    <location>
        <begin position="1"/>
        <end position="28"/>
    </location>
</feature>